<proteinExistence type="predicted"/>
<evidence type="ECO:0000259" key="1">
    <source>
        <dbReference type="Pfam" id="PF09588"/>
    </source>
</evidence>
<dbReference type="InterPro" id="IPR011335">
    <property type="entry name" value="Restrct_endonuc-II-like"/>
</dbReference>
<sequence>MKFKNYSYPEDFYFANNQIFLTKLGRQKSVKYRRKITGSRMAAVIGRNKYKSPFQCWCEMLGFVEIEIEPFFAEAGVVIEKTLLKYAEKELNKNFTSYNSKEVGYDIFQDTEIFGGIPDGEEFSGNSVQSIIEIKTTPLDKYCYTFEDNELKLVRDSFGKPIIKELKGNLHKWFSLESKELKIPEEYQFQLALYLYLRKIEKGYFCIAFLNKNHYLKPESFEPKAKEQWAKEEPQMIIIDEMKINLNAFQRVIDYAKEWYQKYIVRGISPPLTPQDLNWIRFGFPSL</sequence>
<dbReference type="Proteomes" id="UP000249762">
    <property type="component" value="Unassembled WGS sequence"/>
</dbReference>
<evidence type="ECO:0000313" key="2">
    <source>
        <dbReference type="EMBL" id="RAO95212.1"/>
    </source>
</evidence>
<evidence type="ECO:0000313" key="3">
    <source>
        <dbReference type="Proteomes" id="UP000249762"/>
    </source>
</evidence>
<dbReference type="Gene3D" id="3.90.320.10">
    <property type="match status" value="1"/>
</dbReference>
<dbReference type="RefSeq" id="WP_112665171.1">
    <property type="nucleotide sequence ID" value="NZ_QKVO01000002.1"/>
</dbReference>
<dbReference type="InterPro" id="IPR019080">
    <property type="entry name" value="YqaJ_viral_recombinase"/>
</dbReference>
<dbReference type="InterPro" id="IPR011604">
    <property type="entry name" value="PDDEXK-like_dom_sf"/>
</dbReference>
<dbReference type="SUPFAM" id="SSF52980">
    <property type="entry name" value="Restriction endonuclease-like"/>
    <property type="match status" value="1"/>
</dbReference>
<organism evidence="2 3">
    <name type="scientific">Mycoplasma wenyonii</name>
    <dbReference type="NCBI Taxonomy" id="65123"/>
    <lineage>
        <taxon>Bacteria</taxon>
        <taxon>Bacillati</taxon>
        <taxon>Mycoplasmatota</taxon>
        <taxon>Mollicutes</taxon>
        <taxon>Mycoplasmataceae</taxon>
        <taxon>Mycoplasma</taxon>
    </lineage>
</organism>
<dbReference type="OrthoDB" id="403948at2"/>
<dbReference type="EMBL" id="QKVO01000002">
    <property type="protein sequence ID" value="RAO95212.1"/>
    <property type="molecule type" value="Genomic_DNA"/>
</dbReference>
<dbReference type="Pfam" id="PF09588">
    <property type="entry name" value="YqaJ"/>
    <property type="match status" value="1"/>
</dbReference>
<gene>
    <name evidence="2" type="ORF">DNK47_01120</name>
</gene>
<name>A0A328PK40_9MOLU</name>
<dbReference type="AlphaFoldDB" id="A0A328PK40"/>
<protein>
    <submittedName>
        <fullName evidence="2">Recombinase</fullName>
    </submittedName>
</protein>
<dbReference type="NCBIfam" id="NF045868">
    <property type="entry name" value="MPN551_DNA_bnd"/>
    <property type="match status" value="1"/>
</dbReference>
<accession>A0A328PK40</accession>
<feature type="domain" description="YqaJ viral recombinase" evidence="1">
    <location>
        <begin position="34"/>
        <end position="195"/>
    </location>
</feature>
<comment type="caution">
    <text evidence="2">The sequence shown here is derived from an EMBL/GenBank/DDBJ whole genome shotgun (WGS) entry which is preliminary data.</text>
</comment>
<reference evidence="3" key="1">
    <citation type="submission" date="2018-06" db="EMBL/GenBank/DDBJ databases">
        <authorList>
            <person name="Martinez Ocampo F."/>
            <person name="Quiroz Castaneda R.E."/>
            <person name="Rojas Lopez X."/>
        </authorList>
    </citation>
    <scope>NUCLEOTIDE SEQUENCE [LARGE SCALE GENOMIC DNA]</scope>
    <source>
        <strain evidence="3">INIFAP02</strain>
    </source>
</reference>
<keyword evidence="3" id="KW-1185">Reference proteome</keyword>